<dbReference type="GO" id="GO:0015074">
    <property type="term" value="P:DNA integration"/>
    <property type="evidence" value="ECO:0007669"/>
    <property type="project" value="InterPro"/>
</dbReference>
<dbReference type="InterPro" id="IPR001584">
    <property type="entry name" value="Integrase_cat-core"/>
</dbReference>
<sequence>MDSLSLSQDDPEVKRSTAVFNVVTKEKENPTNQLLDHFSRWQKLKRAVAWYLKLKDTLQSLRAKRKDIIASLETNSQTSIQSKLICDQMQAFKKTLGRCSISLEDLSNAEKAIIVFCQRQRYSDEVAQLQKASSIGKALKKQSNIYKLDPVLDEGVLRVGGRLSKSAMPDEAKRPMILPKDHHICTLLLRDIHENLGHAGRNHILSTLRQKYWIVNANSATRKVLTRCVICRRTRGKMGEQKMADLPKERLRADLPPFNNVGVDYFGPFEVKRGRSRVKRYGVVFTCMSSRAIHLEMAHSMDTDSCLNALRRFVSRRGQVTHIRSDNGTNLVGAKNELQKAISEWNHNMIQNEMFQKGVQWSFNPPAASHHGGVWERLIRMVRQVLYSILKEQELDDEGLETLLCEVEAILNSRPITTVTEDQQDLEALTPNHILLLKTHPAFPPGLFQKSDLYVRRHWKQVQYLADLFWKRWTREYLPLLQDRQKWLTVKRGFLKGDVVMVVDSTAPRGSWPLGRVLEVHPGSQGLIRAVTLKTKSGVLIRPVSKLCLLLEASELKAELQP</sequence>
<dbReference type="Gene3D" id="3.30.420.10">
    <property type="entry name" value="Ribonuclease H-like superfamily/Ribonuclease H"/>
    <property type="match status" value="1"/>
</dbReference>
<proteinExistence type="predicted"/>
<dbReference type="Gene3D" id="1.10.340.70">
    <property type="match status" value="1"/>
</dbReference>
<dbReference type="AlphaFoldDB" id="A0AA47MKZ2"/>
<dbReference type="InterPro" id="IPR012337">
    <property type="entry name" value="RNaseH-like_sf"/>
</dbReference>
<feature type="domain" description="Integrase catalytic" evidence="1">
    <location>
        <begin position="243"/>
        <end position="439"/>
    </location>
</feature>
<gene>
    <name evidence="2" type="primary">pol_57</name>
    <name evidence="2" type="ORF">N1851_020136</name>
</gene>
<keyword evidence="3" id="KW-1185">Reference proteome</keyword>
<dbReference type="GO" id="GO:0003676">
    <property type="term" value="F:nucleic acid binding"/>
    <property type="evidence" value="ECO:0007669"/>
    <property type="project" value="InterPro"/>
</dbReference>
<evidence type="ECO:0000259" key="1">
    <source>
        <dbReference type="PROSITE" id="PS50994"/>
    </source>
</evidence>
<dbReference type="Pfam" id="PF18701">
    <property type="entry name" value="DUF5641"/>
    <property type="match status" value="1"/>
</dbReference>
<organism evidence="2 3">
    <name type="scientific">Merluccius polli</name>
    <name type="common">Benguela hake</name>
    <name type="synonym">Merluccius cadenati</name>
    <dbReference type="NCBI Taxonomy" id="89951"/>
    <lineage>
        <taxon>Eukaryota</taxon>
        <taxon>Metazoa</taxon>
        <taxon>Chordata</taxon>
        <taxon>Craniata</taxon>
        <taxon>Vertebrata</taxon>
        <taxon>Euteleostomi</taxon>
        <taxon>Actinopterygii</taxon>
        <taxon>Neopterygii</taxon>
        <taxon>Teleostei</taxon>
        <taxon>Neoteleostei</taxon>
        <taxon>Acanthomorphata</taxon>
        <taxon>Zeiogadaria</taxon>
        <taxon>Gadariae</taxon>
        <taxon>Gadiformes</taxon>
        <taxon>Gadoidei</taxon>
        <taxon>Merlucciidae</taxon>
        <taxon>Merluccius</taxon>
    </lineage>
</organism>
<dbReference type="InterPro" id="IPR040676">
    <property type="entry name" value="DUF5641"/>
</dbReference>
<dbReference type="PANTHER" id="PTHR47331">
    <property type="entry name" value="PHD-TYPE DOMAIN-CONTAINING PROTEIN"/>
    <property type="match status" value="1"/>
</dbReference>
<dbReference type="PANTHER" id="PTHR47331:SF1">
    <property type="entry name" value="GAG-LIKE PROTEIN"/>
    <property type="match status" value="1"/>
</dbReference>
<evidence type="ECO:0000313" key="2">
    <source>
        <dbReference type="EMBL" id="KAK0142199.1"/>
    </source>
</evidence>
<reference evidence="2" key="1">
    <citation type="journal article" date="2023" name="Front. Mar. Sci.">
        <title>A new Merluccius polli reference genome to investigate the effects of global change in West African waters.</title>
        <authorList>
            <person name="Mateo J.L."/>
            <person name="Blanco-Fernandez C."/>
            <person name="Garcia-Vazquez E."/>
            <person name="Machado-Schiaffino G."/>
        </authorList>
    </citation>
    <scope>NUCLEOTIDE SEQUENCE</scope>
    <source>
        <strain evidence="2">C29</strain>
        <tissue evidence="2">Fin</tissue>
    </source>
</reference>
<evidence type="ECO:0000313" key="3">
    <source>
        <dbReference type="Proteomes" id="UP001174136"/>
    </source>
</evidence>
<dbReference type="Proteomes" id="UP001174136">
    <property type="component" value="Unassembled WGS sequence"/>
</dbReference>
<dbReference type="PROSITE" id="PS50994">
    <property type="entry name" value="INTEGRASE"/>
    <property type="match status" value="1"/>
</dbReference>
<accession>A0AA47MKZ2</accession>
<protein>
    <submittedName>
        <fullName evidence="2">Pro-Pol polyprotein</fullName>
    </submittedName>
</protein>
<name>A0AA47MKZ2_MERPO</name>
<dbReference type="SUPFAM" id="SSF53098">
    <property type="entry name" value="Ribonuclease H-like"/>
    <property type="match status" value="1"/>
</dbReference>
<dbReference type="EMBL" id="JAOPHQ010003704">
    <property type="protein sequence ID" value="KAK0142199.1"/>
    <property type="molecule type" value="Genomic_DNA"/>
</dbReference>
<dbReference type="InterPro" id="IPR036397">
    <property type="entry name" value="RNaseH_sf"/>
</dbReference>
<comment type="caution">
    <text evidence="2">The sequence shown here is derived from an EMBL/GenBank/DDBJ whole genome shotgun (WGS) entry which is preliminary data.</text>
</comment>
<dbReference type="InterPro" id="IPR041588">
    <property type="entry name" value="Integrase_H2C2"/>
</dbReference>
<dbReference type="Pfam" id="PF17921">
    <property type="entry name" value="Integrase_H2C2"/>
    <property type="match status" value="1"/>
</dbReference>